<feature type="domain" description="Fumarylacetoacetase-like C-terminal" evidence="2">
    <location>
        <begin position="82"/>
        <end position="258"/>
    </location>
</feature>
<dbReference type="EC" id="4.2.1.80" evidence="3"/>
<protein>
    <submittedName>
        <fullName evidence="3">2-keto-4-pentenoate hydratase</fullName>
        <ecNumber evidence="3">4.2.1.80</ecNumber>
    </submittedName>
</protein>
<evidence type="ECO:0000256" key="1">
    <source>
        <dbReference type="ARBA" id="ARBA00023239"/>
    </source>
</evidence>
<evidence type="ECO:0000313" key="4">
    <source>
        <dbReference type="Proteomes" id="UP001320766"/>
    </source>
</evidence>
<name>A0ABT1JV77_9ACTN</name>
<dbReference type="InterPro" id="IPR011234">
    <property type="entry name" value="Fumarylacetoacetase-like_C"/>
</dbReference>
<keyword evidence="1 3" id="KW-0456">Lyase</keyword>
<dbReference type="InterPro" id="IPR036663">
    <property type="entry name" value="Fumarylacetoacetase_C_sf"/>
</dbReference>
<dbReference type="GO" id="GO:0008684">
    <property type="term" value="F:2-oxopent-4-enoate hydratase activity"/>
    <property type="evidence" value="ECO:0007669"/>
    <property type="project" value="UniProtKB-EC"/>
</dbReference>
<accession>A0ABT1JV77</accession>
<dbReference type="Pfam" id="PF01557">
    <property type="entry name" value="FAA_hydrolase"/>
    <property type="match status" value="1"/>
</dbReference>
<dbReference type="PANTHER" id="PTHR30143:SF0">
    <property type="entry name" value="2-KETO-4-PENTENOATE HYDRATASE"/>
    <property type="match status" value="1"/>
</dbReference>
<reference evidence="3 4" key="1">
    <citation type="submission" date="2022-06" db="EMBL/GenBank/DDBJ databases">
        <title>Sequencing the genomes of 1000 actinobacteria strains.</title>
        <authorList>
            <person name="Klenk H.-P."/>
        </authorList>
    </citation>
    <scope>NUCLEOTIDE SEQUENCE [LARGE SCALE GENOMIC DNA]</scope>
    <source>
        <strain evidence="3 4">DSM 44170</strain>
    </source>
</reference>
<dbReference type="Gene3D" id="3.90.850.10">
    <property type="entry name" value="Fumarylacetoacetase-like, C-terminal domain"/>
    <property type="match status" value="1"/>
</dbReference>
<dbReference type="EMBL" id="JAMZEC010000001">
    <property type="protein sequence ID" value="MCP2345647.1"/>
    <property type="molecule type" value="Genomic_DNA"/>
</dbReference>
<organism evidence="3 4">
    <name type="scientific">Nonomuraea roseoviolacea subsp. carminata</name>
    <dbReference type="NCBI Taxonomy" id="160689"/>
    <lineage>
        <taxon>Bacteria</taxon>
        <taxon>Bacillati</taxon>
        <taxon>Actinomycetota</taxon>
        <taxon>Actinomycetes</taxon>
        <taxon>Streptosporangiales</taxon>
        <taxon>Streptosporangiaceae</taxon>
        <taxon>Nonomuraea</taxon>
    </lineage>
</organism>
<dbReference type="RefSeq" id="WP_253767382.1">
    <property type="nucleotide sequence ID" value="NZ_BAAAVE010000052.1"/>
</dbReference>
<gene>
    <name evidence="3" type="ORF">HD595_001769</name>
</gene>
<evidence type="ECO:0000259" key="2">
    <source>
        <dbReference type="Pfam" id="PF01557"/>
    </source>
</evidence>
<comment type="caution">
    <text evidence="3">The sequence shown here is derived from an EMBL/GenBank/DDBJ whole genome shotgun (WGS) entry which is preliminary data.</text>
</comment>
<keyword evidence="4" id="KW-1185">Reference proteome</keyword>
<sequence>MTTTITAAAERLLAAARDGVPCAPVRDLIGARDLDQAYAVQETVAAARERAGSRVAGYKIGLTTRSVQEQFGVFEPDFGLVFDDMLHAHGSELDRGAYLQPRVEAEIAFVLESDIEIPRPSVADVIRATGFVLPAIEVVDSRIADWDITISDTIADNASSGAVVLGTTPRSLDRLELADVSMVLEKDGEDVSFGSGAACMGSPLVAATWIARELVRRGRPPRAGDVIMTGALGPMVEVAGTGRFTARLSGLGQVEVTFVERERS</sequence>
<dbReference type="PANTHER" id="PTHR30143">
    <property type="entry name" value="ACID HYDRATASE"/>
    <property type="match status" value="1"/>
</dbReference>
<proteinExistence type="predicted"/>
<evidence type="ECO:0000313" key="3">
    <source>
        <dbReference type="EMBL" id="MCP2345647.1"/>
    </source>
</evidence>
<dbReference type="InterPro" id="IPR050772">
    <property type="entry name" value="Hydratase-Decarb/MhpD_sf"/>
</dbReference>
<dbReference type="Proteomes" id="UP001320766">
    <property type="component" value="Unassembled WGS sequence"/>
</dbReference>
<dbReference type="SUPFAM" id="SSF56529">
    <property type="entry name" value="FAH"/>
    <property type="match status" value="1"/>
</dbReference>